<accession>A0AAW2QU11</accession>
<name>A0AAW2QU11_9LAMI</name>
<comment type="caution">
    <text evidence="1">The sequence shown here is derived from an EMBL/GenBank/DDBJ whole genome shotgun (WGS) entry which is preliminary data.</text>
</comment>
<evidence type="ECO:0000313" key="1">
    <source>
        <dbReference type="EMBL" id="KAL0371193.1"/>
    </source>
</evidence>
<sequence length="64" mass="7400">MGRHWPKEYVQNYSRTKFADGCICYSLWDQADARVWSRALRSNAGVIFGMSARRIITSARVCRS</sequence>
<gene>
    <name evidence="1" type="ORF">Sangu_0437400</name>
</gene>
<organism evidence="1">
    <name type="scientific">Sesamum angustifolium</name>
    <dbReference type="NCBI Taxonomy" id="2727405"/>
    <lineage>
        <taxon>Eukaryota</taxon>
        <taxon>Viridiplantae</taxon>
        <taxon>Streptophyta</taxon>
        <taxon>Embryophyta</taxon>
        <taxon>Tracheophyta</taxon>
        <taxon>Spermatophyta</taxon>
        <taxon>Magnoliopsida</taxon>
        <taxon>eudicotyledons</taxon>
        <taxon>Gunneridae</taxon>
        <taxon>Pentapetalae</taxon>
        <taxon>asterids</taxon>
        <taxon>lamiids</taxon>
        <taxon>Lamiales</taxon>
        <taxon>Pedaliaceae</taxon>
        <taxon>Sesamum</taxon>
    </lineage>
</organism>
<protein>
    <submittedName>
        <fullName evidence="1">Uncharacterized protein</fullName>
    </submittedName>
</protein>
<proteinExistence type="predicted"/>
<reference evidence="1" key="2">
    <citation type="journal article" date="2024" name="Plant">
        <title>Genomic evolution and insights into agronomic trait innovations of Sesamum species.</title>
        <authorList>
            <person name="Miao H."/>
            <person name="Wang L."/>
            <person name="Qu L."/>
            <person name="Liu H."/>
            <person name="Sun Y."/>
            <person name="Le M."/>
            <person name="Wang Q."/>
            <person name="Wei S."/>
            <person name="Zheng Y."/>
            <person name="Lin W."/>
            <person name="Duan Y."/>
            <person name="Cao H."/>
            <person name="Xiong S."/>
            <person name="Wang X."/>
            <person name="Wei L."/>
            <person name="Li C."/>
            <person name="Ma Q."/>
            <person name="Ju M."/>
            <person name="Zhao R."/>
            <person name="Li G."/>
            <person name="Mu C."/>
            <person name="Tian Q."/>
            <person name="Mei H."/>
            <person name="Zhang T."/>
            <person name="Gao T."/>
            <person name="Zhang H."/>
        </authorList>
    </citation>
    <scope>NUCLEOTIDE SEQUENCE</scope>
    <source>
        <strain evidence="1">G01</strain>
    </source>
</reference>
<dbReference type="AlphaFoldDB" id="A0AAW2QU11"/>
<reference evidence="1" key="1">
    <citation type="submission" date="2020-06" db="EMBL/GenBank/DDBJ databases">
        <authorList>
            <person name="Li T."/>
            <person name="Hu X."/>
            <person name="Zhang T."/>
            <person name="Song X."/>
            <person name="Zhang H."/>
            <person name="Dai N."/>
            <person name="Sheng W."/>
            <person name="Hou X."/>
            <person name="Wei L."/>
        </authorList>
    </citation>
    <scope>NUCLEOTIDE SEQUENCE</scope>
    <source>
        <strain evidence="1">G01</strain>
        <tissue evidence="1">Leaf</tissue>
    </source>
</reference>
<dbReference type="EMBL" id="JACGWK010000002">
    <property type="protein sequence ID" value="KAL0371193.1"/>
    <property type="molecule type" value="Genomic_DNA"/>
</dbReference>